<dbReference type="Pfam" id="PF11204">
    <property type="entry name" value="DUF2985"/>
    <property type="match status" value="1"/>
</dbReference>
<feature type="compositionally biased region" description="Basic and acidic residues" evidence="1">
    <location>
        <begin position="351"/>
        <end position="363"/>
    </location>
</feature>
<evidence type="ECO:0000313" key="4">
    <source>
        <dbReference type="Proteomes" id="UP001320420"/>
    </source>
</evidence>
<keyword evidence="4" id="KW-1185">Reference proteome</keyword>
<evidence type="ECO:0000256" key="2">
    <source>
        <dbReference type="SAM" id="Phobius"/>
    </source>
</evidence>
<feature type="transmembrane region" description="Helical" evidence="2">
    <location>
        <begin position="270"/>
        <end position="291"/>
    </location>
</feature>
<feature type="compositionally biased region" description="Basic residues" evidence="1">
    <location>
        <begin position="369"/>
        <end position="382"/>
    </location>
</feature>
<comment type="caution">
    <text evidence="3">The sequence shown here is derived from an EMBL/GenBank/DDBJ whole genome shotgun (WGS) entry which is preliminary data.</text>
</comment>
<name>A0AAN9UPT3_9PEZI</name>
<sequence length="394" mass="43453">MSSLTRPSYDPLEQETSSMTPLKAGQEDSAADVTRTSSVATKHDGTNTIISQRAPVPQPQPQESIGAAVATHAAAVDVQAREYANGYHFPPKYPVKEQIAMGLVAFWEFYNTGFGFFLTIYALNVVAWGGMLFLLLCNAAPTMCYDGDCNHIDSARRIWIETDSQILNALFCVTGLGLAPWRIRDAYYLFRYRVRKDQQALRTLAGIHRGWFRLPGSEALPAHLGPKNIEEATAGTAFDVAAVPLPLEAIPDPPPTGVRAPPSQVRKLDYVVWLQLSNTAFQVCLCSFMWALDRYDRPSWSTGFFVCLACVVGCAAGVLMGAEGKAVKRVEGVPLTKRDLARLARDRELGIPHHNNYGDKDPAVEAAKAKKKAEKKKSKRWFGRSGEKQKFGDE</sequence>
<feature type="compositionally biased region" description="Basic and acidic residues" evidence="1">
    <location>
        <begin position="385"/>
        <end position="394"/>
    </location>
</feature>
<keyword evidence="2" id="KW-0812">Transmembrane</keyword>
<organism evidence="3 4">
    <name type="scientific">Diatrype stigma</name>
    <dbReference type="NCBI Taxonomy" id="117547"/>
    <lineage>
        <taxon>Eukaryota</taxon>
        <taxon>Fungi</taxon>
        <taxon>Dikarya</taxon>
        <taxon>Ascomycota</taxon>
        <taxon>Pezizomycotina</taxon>
        <taxon>Sordariomycetes</taxon>
        <taxon>Xylariomycetidae</taxon>
        <taxon>Xylariales</taxon>
        <taxon>Diatrypaceae</taxon>
        <taxon>Diatrype</taxon>
    </lineage>
</organism>
<dbReference type="PANTHER" id="PTHR35872">
    <property type="entry name" value="INTEGRAL MEMBRANE PROTEIN (AFU_ORTHOLOGUE AFUA_5G07110)"/>
    <property type="match status" value="1"/>
</dbReference>
<accession>A0AAN9UPT3</accession>
<evidence type="ECO:0000256" key="1">
    <source>
        <dbReference type="SAM" id="MobiDB-lite"/>
    </source>
</evidence>
<reference evidence="3 4" key="1">
    <citation type="submission" date="2024-02" db="EMBL/GenBank/DDBJ databases">
        <title>De novo assembly and annotation of 12 fungi associated with fruit tree decline syndrome in Ontario, Canada.</title>
        <authorList>
            <person name="Sulman M."/>
            <person name="Ellouze W."/>
            <person name="Ilyukhin E."/>
        </authorList>
    </citation>
    <scope>NUCLEOTIDE SEQUENCE [LARGE SCALE GENOMIC DNA]</scope>
    <source>
        <strain evidence="3 4">M11/M66-122</strain>
    </source>
</reference>
<feature type="transmembrane region" description="Helical" evidence="2">
    <location>
        <begin position="114"/>
        <end position="136"/>
    </location>
</feature>
<evidence type="ECO:0000313" key="3">
    <source>
        <dbReference type="EMBL" id="KAK7751057.1"/>
    </source>
</evidence>
<gene>
    <name evidence="3" type="ORF">SLS62_007043</name>
</gene>
<protein>
    <submittedName>
        <fullName evidence="3">Uncharacterized protein</fullName>
    </submittedName>
</protein>
<feature type="compositionally biased region" description="Polar residues" evidence="1">
    <location>
        <begin position="34"/>
        <end position="51"/>
    </location>
</feature>
<keyword evidence="2" id="KW-0472">Membrane</keyword>
<dbReference type="Proteomes" id="UP001320420">
    <property type="component" value="Unassembled WGS sequence"/>
</dbReference>
<dbReference type="InterPro" id="IPR021369">
    <property type="entry name" value="DUF2985"/>
</dbReference>
<dbReference type="PANTHER" id="PTHR35872:SF1">
    <property type="entry name" value="ALPHA-L-RHAMNOSIDASE C"/>
    <property type="match status" value="1"/>
</dbReference>
<proteinExistence type="predicted"/>
<feature type="transmembrane region" description="Helical" evidence="2">
    <location>
        <begin position="303"/>
        <end position="322"/>
    </location>
</feature>
<dbReference type="AlphaFoldDB" id="A0AAN9UPT3"/>
<keyword evidence="2" id="KW-1133">Transmembrane helix</keyword>
<dbReference type="EMBL" id="JAKJXP020000055">
    <property type="protein sequence ID" value="KAK7751057.1"/>
    <property type="molecule type" value="Genomic_DNA"/>
</dbReference>
<feature type="region of interest" description="Disordered" evidence="1">
    <location>
        <begin position="351"/>
        <end position="394"/>
    </location>
</feature>
<feature type="region of interest" description="Disordered" evidence="1">
    <location>
        <begin position="1"/>
        <end position="61"/>
    </location>
</feature>